<protein>
    <submittedName>
        <fullName evidence="2">Uncharacterized protein</fullName>
    </submittedName>
</protein>
<sequence>MNVSSASELSCAINLSMSSEDCCSFLPSETVIPELYQRVQSRVMECFVGVEHVRLLICGPHMHVMILFHSLLILWTTILIIDHCDYKLCHFH</sequence>
<keyword evidence="3" id="KW-1185">Reference proteome</keyword>
<keyword evidence="1" id="KW-0472">Membrane</keyword>
<keyword evidence="1" id="KW-0812">Transmembrane</keyword>
<comment type="caution">
    <text evidence="2">The sequence shown here is derived from an EMBL/GenBank/DDBJ whole genome shotgun (WGS) entry which is preliminary data.</text>
</comment>
<organism evidence="2 3">
    <name type="scientific">Dryococelus australis</name>
    <dbReference type="NCBI Taxonomy" id="614101"/>
    <lineage>
        <taxon>Eukaryota</taxon>
        <taxon>Metazoa</taxon>
        <taxon>Ecdysozoa</taxon>
        <taxon>Arthropoda</taxon>
        <taxon>Hexapoda</taxon>
        <taxon>Insecta</taxon>
        <taxon>Pterygota</taxon>
        <taxon>Neoptera</taxon>
        <taxon>Polyneoptera</taxon>
        <taxon>Phasmatodea</taxon>
        <taxon>Verophasmatodea</taxon>
        <taxon>Anareolatae</taxon>
        <taxon>Phasmatidae</taxon>
        <taxon>Eurycanthinae</taxon>
        <taxon>Dryococelus</taxon>
    </lineage>
</organism>
<keyword evidence="1" id="KW-1133">Transmembrane helix</keyword>
<dbReference type="EMBL" id="JARBHB010000005">
    <property type="protein sequence ID" value="KAJ8883616.1"/>
    <property type="molecule type" value="Genomic_DNA"/>
</dbReference>
<evidence type="ECO:0000313" key="3">
    <source>
        <dbReference type="Proteomes" id="UP001159363"/>
    </source>
</evidence>
<gene>
    <name evidence="2" type="ORF">PR048_015460</name>
</gene>
<proteinExistence type="predicted"/>
<evidence type="ECO:0000256" key="1">
    <source>
        <dbReference type="SAM" id="Phobius"/>
    </source>
</evidence>
<feature type="transmembrane region" description="Helical" evidence="1">
    <location>
        <begin position="62"/>
        <end position="81"/>
    </location>
</feature>
<reference evidence="2 3" key="1">
    <citation type="submission" date="2023-02" db="EMBL/GenBank/DDBJ databases">
        <title>LHISI_Scaffold_Assembly.</title>
        <authorList>
            <person name="Stuart O.P."/>
            <person name="Cleave R."/>
            <person name="Magrath M.J.L."/>
            <person name="Mikheyev A.S."/>
        </authorList>
    </citation>
    <scope>NUCLEOTIDE SEQUENCE [LARGE SCALE GENOMIC DNA]</scope>
    <source>
        <strain evidence="2">Daus_M_001</strain>
        <tissue evidence="2">Leg muscle</tissue>
    </source>
</reference>
<evidence type="ECO:0000313" key="2">
    <source>
        <dbReference type="EMBL" id="KAJ8883616.1"/>
    </source>
</evidence>
<accession>A0ABQ9HH11</accession>
<dbReference type="Proteomes" id="UP001159363">
    <property type="component" value="Chromosome 4"/>
</dbReference>
<name>A0ABQ9HH11_9NEOP</name>